<organism evidence="1 2">
    <name type="scientific">Racocetra fulgida</name>
    <dbReference type="NCBI Taxonomy" id="60492"/>
    <lineage>
        <taxon>Eukaryota</taxon>
        <taxon>Fungi</taxon>
        <taxon>Fungi incertae sedis</taxon>
        <taxon>Mucoromycota</taxon>
        <taxon>Glomeromycotina</taxon>
        <taxon>Glomeromycetes</taxon>
        <taxon>Diversisporales</taxon>
        <taxon>Gigasporaceae</taxon>
        <taxon>Racocetra</taxon>
    </lineage>
</organism>
<dbReference type="OrthoDB" id="2399157at2759"/>
<comment type="caution">
    <text evidence="1">The sequence shown here is derived from an EMBL/GenBank/DDBJ whole genome shotgun (WGS) entry which is preliminary data.</text>
</comment>
<dbReference type="AlphaFoldDB" id="A0A9N9E8Z9"/>
<proteinExistence type="predicted"/>
<keyword evidence="2" id="KW-1185">Reference proteome</keyword>
<evidence type="ECO:0000313" key="2">
    <source>
        <dbReference type="Proteomes" id="UP000789396"/>
    </source>
</evidence>
<gene>
    <name evidence="1" type="ORF">RFULGI_LOCUS8981</name>
</gene>
<evidence type="ECO:0000313" key="1">
    <source>
        <dbReference type="EMBL" id="CAG8664472.1"/>
    </source>
</evidence>
<feature type="non-terminal residue" evidence="1">
    <location>
        <position position="80"/>
    </location>
</feature>
<accession>A0A9N9E8Z9</accession>
<reference evidence="1" key="1">
    <citation type="submission" date="2021-06" db="EMBL/GenBank/DDBJ databases">
        <authorList>
            <person name="Kallberg Y."/>
            <person name="Tangrot J."/>
            <person name="Rosling A."/>
        </authorList>
    </citation>
    <scope>NUCLEOTIDE SEQUENCE</scope>
    <source>
        <strain evidence="1">IN212</strain>
    </source>
</reference>
<name>A0A9N9E8Z9_9GLOM</name>
<protein>
    <submittedName>
        <fullName evidence="1">18877_t:CDS:1</fullName>
    </submittedName>
</protein>
<dbReference type="Proteomes" id="UP000789396">
    <property type="component" value="Unassembled WGS sequence"/>
</dbReference>
<dbReference type="EMBL" id="CAJVPZ010015247">
    <property type="protein sequence ID" value="CAG8664472.1"/>
    <property type="molecule type" value="Genomic_DNA"/>
</dbReference>
<sequence>MQQCTNDNGKPFMDFVAQKDGQIKSKMAPTREINIQLKPNDQVVEVVKHLTYDSLYKPDDVVLITVTCEPKARVQVATIS</sequence>